<proteinExistence type="predicted"/>
<keyword evidence="1" id="KW-0282">Flagellum</keyword>
<sequence>MNKEKKMLVPQYMHEFKCIGSNCEDSCCIGWRISIDKNTYTKYRKCKNKELKELFDKSVKRNRSNSSEYNYAKIKINNDEFCPFLTEEKLCRIHSGLGEEYLSVTCTTYPRMTNVVNGVLEKSATMSCPEAVRLALLNPEPMQFDYIEVDKNTENKIGNNVNTHQISAANKPEKYFWELRIFTIQLLQNRDYELWERLIILGMFYEKLNKYIKEGKVNETLNLIAGYTKNIEQGIFHEYLNEIPSYKTVQMMILKELADERILGGTKNQRYLKCFVEFMKGIEFTVEATKEEISEHYEKAYIDYYKPYMEKHEYILENYLVNYVFKNLFPVKGEKEIFDNYMMLVIHYSMIKMHLIGMAGVHKEKFCIEHIVKLIQSFSKVVEHNKMFLKYMHDTLKKNEIANMAYMAILIKN</sequence>
<keyword evidence="1" id="KW-0966">Cell projection</keyword>
<name>A0ABT4CZX9_9CLOT</name>
<keyword evidence="1" id="KW-0969">Cilium</keyword>
<keyword evidence="1" id="KW-0808">Transferase</keyword>
<gene>
    <name evidence="1" type="primary">fliB</name>
    <name evidence="1" type="ORF">OW763_04790</name>
</gene>
<dbReference type="GO" id="GO:0008168">
    <property type="term" value="F:methyltransferase activity"/>
    <property type="evidence" value="ECO:0007669"/>
    <property type="project" value="UniProtKB-KW"/>
</dbReference>
<reference evidence="1" key="1">
    <citation type="submission" date="2022-12" db="EMBL/GenBank/DDBJ databases">
        <authorList>
            <person name="Wang J."/>
        </authorList>
    </citation>
    <scope>NUCLEOTIDE SEQUENCE</scope>
    <source>
        <strain evidence="1">HY-45-18</strain>
    </source>
</reference>
<dbReference type="Proteomes" id="UP001078443">
    <property type="component" value="Unassembled WGS sequence"/>
</dbReference>
<dbReference type="GO" id="GO:0032259">
    <property type="term" value="P:methylation"/>
    <property type="evidence" value="ECO:0007669"/>
    <property type="project" value="UniProtKB-KW"/>
</dbReference>
<accession>A0ABT4CZX9</accession>
<comment type="caution">
    <text evidence="1">The sequence shown here is derived from an EMBL/GenBank/DDBJ whole genome shotgun (WGS) entry which is preliminary data.</text>
</comment>
<evidence type="ECO:0000313" key="2">
    <source>
        <dbReference type="Proteomes" id="UP001078443"/>
    </source>
</evidence>
<dbReference type="EC" id="2.1.1.-" evidence="1"/>
<dbReference type="NCBIfam" id="NF038110">
    <property type="entry name" value="Lys_methyl_FliB"/>
    <property type="match status" value="1"/>
</dbReference>
<organism evidence="1 2">
    <name type="scientific">Clostridium aestuarii</name>
    <dbReference type="NCBI Taxonomy" id="338193"/>
    <lineage>
        <taxon>Bacteria</taxon>
        <taxon>Bacillati</taxon>
        <taxon>Bacillota</taxon>
        <taxon>Clostridia</taxon>
        <taxon>Eubacteriales</taxon>
        <taxon>Clostridiaceae</taxon>
        <taxon>Clostridium</taxon>
    </lineage>
</organism>
<protein>
    <submittedName>
        <fullName evidence="1">Flagellin lysine-N-methylase</fullName>
        <ecNumber evidence="1">2.1.1.-</ecNumber>
    </submittedName>
</protein>
<keyword evidence="2" id="KW-1185">Reference proteome</keyword>
<dbReference type="RefSeq" id="WP_268039940.1">
    <property type="nucleotide sequence ID" value="NZ_JAPQER010000002.1"/>
</dbReference>
<keyword evidence="1" id="KW-0489">Methyltransferase</keyword>
<dbReference type="EMBL" id="JAPQER010000002">
    <property type="protein sequence ID" value="MCY6483665.1"/>
    <property type="molecule type" value="Genomic_DNA"/>
</dbReference>
<evidence type="ECO:0000313" key="1">
    <source>
        <dbReference type="EMBL" id="MCY6483665.1"/>
    </source>
</evidence>